<name>A0ABT7JGF2_9DEIO</name>
<feature type="transmembrane region" description="Helical" evidence="1">
    <location>
        <begin position="68"/>
        <end position="89"/>
    </location>
</feature>
<dbReference type="EMBL" id="JASNGB010000059">
    <property type="protein sequence ID" value="MDL2344124.1"/>
    <property type="molecule type" value="Genomic_DNA"/>
</dbReference>
<feature type="transmembrane region" description="Helical" evidence="1">
    <location>
        <begin position="42"/>
        <end position="62"/>
    </location>
</feature>
<evidence type="ECO:0000313" key="2">
    <source>
        <dbReference type="EMBL" id="MDL2344124.1"/>
    </source>
</evidence>
<proteinExistence type="predicted"/>
<reference evidence="2 3" key="1">
    <citation type="submission" date="2023-05" db="EMBL/GenBank/DDBJ databases">
        <authorList>
            <person name="Gao F."/>
        </authorList>
    </citation>
    <scope>NUCLEOTIDE SEQUENCE [LARGE SCALE GENOMIC DNA]</scope>
    <source>
        <strain evidence="2 3">MIMF12</strain>
    </source>
</reference>
<dbReference type="RefSeq" id="WP_285522897.1">
    <property type="nucleotide sequence ID" value="NZ_JASNGB010000059.1"/>
</dbReference>
<evidence type="ECO:0000256" key="1">
    <source>
        <dbReference type="SAM" id="Phobius"/>
    </source>
</evidence>
<keyword evidence="1" id="KW-1133">Transmembrane helix</keyword>
<keyword evidence="1" id="KW-0472">Membrane</keyword>
<gene>
    <name evidence="2" type="ORF">QOL99_08160</name>
</gene>
<accession>A0ABT7JGF2</accession>
<keyword evidence="1" id="KW-0812">Transmembrane</keyword>
<feature type="transmembrane region" description="Helical" evidence="1">
    <location>
        <begin position="16"/>
        <end position="35"/>
    </location>
</feature>
<organism evidence="2 3">
    <name type="scientific">Deinococcus rhizophilus</name>
    <dbReference type="NCBI Taxonomy" id="3049544"/>
    <lineage>
        <taxon>Bacteria</taxon>
        <taxon>Thermotogati</taxon>
        <taxon>Deinococcota</taxon>
        <taxon>Deinococci</taxon>
        <taxon>Deinococcales</taxon>
        <taxon>Deinococcaceae</taxon>
        <taxon>Deinococcus</taxon>
    </lineage>
</organism>
<evidence type="ECO:0008006" key="4">
    <source>
        <dbReference type="Google" id="ProtNLM"/>
    </source>
</evidence>
<dbReference type="Proteomes" id="UP001302059">
    <property type="component" value="Unassembled WGS sequence"/>
</dbReference>
<keyword evidence="3" id="KW-1185">Reference proteome</keyword>
<sequence length="92" mass="9648">MTPPRPDTELAGLPDWLYPLGFWVAVGLLALGVLFPRLAALAVGWVGLVPVLAAVWVAAAAWNRDRRLSFAALAALAGLVVVFVVKGFLPGA</sequence>
<comment type="caution">
    <text evidence="2">The sequence shown here is derived from an EMBL/GenBank/DDBJ whole genome shotgun (WGS) entry which is preliminary data.</text>
</comment>
<protein>
    <recommendedName>
        <fullName evidence="4">DUF4175 domain-containing protein</fullName>
    </recommendedName>
</protein>
<evidence type="ECO:0000313" key="3">
    <source>
        <dbReference type="Proteomes" id="UP001302059"/>
    </source>
</evidence>